<evidence type="ECO:0000256" key="6">
    <source>
        <dbReference type="SAM" id="MobiDB-lite"/>
    </source>
</evidence>
<name>A0A1I1U7Z1_9RHOB</name>
<reference evidence="8 9" key="1">
    <citation type="submission" date="2016-10" db="EMBL/GenBank/DDBJ databases">
        <authorList>
            <person name="Varghese N."/>
            <person name="Submissions S."/>
        </authorList>
    </citation>
    <scope>NUCLEOTIDE SEQUENCE [LARGE SCALE GENOMIC DNA]</scope>
    <source>
        <strain evidence="9">YIM D21,KCTC 23444,ACCC 10710</strain>
    </source>
</reference>
<evidence type="ECO:0000313" key="9">
    <source>
        <dbReference type="Proteomes" id="UP000325289"/>
    </source>
</evidence>
<dbReference type="Gene3D" id="2.60.40.4070">
    <property type="match status" value="1"/>
</dbReference>
<comment type="function">
    <text evidence="4 5">Required for flagellar hook formation. May act as a scaffolding protein.</text>
</comment>
<feature type="region of interest" description="Disordered" evidence="6">
    <location>
        <begin position="1"/>
        <end position="21"/>
    </location>
</feature>
<protein>
    <recommendedName>
        <fullName evidence="2 5">Basal-body rod modification protein FlgD</fullName>
    </recommendedName>
</protein>
<dbReference type="RefSeq" id="WP_149754607.1">
    <property type="nucleotide sequence ID" value="NZ_FOMS01000002.1"/>
</dbReference>
<keyword evidence="8" id="KW-0966">Cell projection</keyword>
<dbReference type="Proteomes" id="UP000325289">
    <property type="component" value="Unassembled WGS sequence"/>
</dbReference>
<dbReference type="Pfam" id="PF03963">
    <property type="entry name" value="FlgD"/>
    <property type="match status" value="1"/>
</dbReference>
<evidence type="ECO:0000313" key="8">
    <source>
        <dbReference type="EMBL" id="SFD66991.1"/>
    </source>
</evidence>
<evidence type="ECO:0000256" key="2">
    <source>
        <dbReference type="ARBA" id="ARBA00016013"/>
    </source>
</evidence>
<keyword evidence="3 5" id="KW-1005">Bacterial flagellum biogenesis</keyword>
<evidence type="ECO:0000256" key="3">
    <source>
        <dbReference type="ARBA" id="ARBA00022795"/>
    </source>
</evidence>
<dbReference type="InterPro" id="IPR025965">
    <property type="entry name" value="FlgD/Vpr_Ig-like"/>
</dbReference>
<proteinExistence type="inferred from homology"/>
<feature type="domain" description="FlgD/Vpr Ig-like" evidence="7">
    <location>
        <begin position="107"/>
        <end position="171"/>
    </location>
</feature>
<dbReference type="Gene3D" id="2.30.30.910">
    <property type="match status" value="1"/>
</dbReference>
<dbReference type="OrthoDB" id="9785233at2"/>
<accession>A0A1I1U7Z1</accession>
<evidence type="ECO:0000256" key="1">
    <source>
        <dbReference type="ARBA" id="ARBA00010577"/>
    </source>
</evidence>
<dbReference type="Pfam" id="PF13860">
    <property type="entry name" value="FlgD_ig"/>
    <property type="match status" value="1"/>
</dbReference>
<keyword evidence="8" id="KW-0282">Flagellum</keyword>
<evidence type="ECO:0000256" key="4">
    <source>
        <dbReference type="ARBA" id="ARBA00024746"/>
    </source>
</evidence>
<evidence type="ECO:0000259" key="7">
    <source>
        <dbReference type="Pfam" id="PF13860"/>
    </source>
</evidence>
<dbReference type="EMBL" id="FOMS01000002">
    <property type="protein sequence ID" value="SFD66991.1"/>
    <property type="molecule type" value="Genomic_DNA"/>
</dbReference>
<sequence length="222" mass="22956">MNEVTALSAGATGAATDTGGPRRAALASDFDTFLRMLTVQARNQDPLNPLDATDYASQLATFSNVEQQVVANELLTQIASAVGGSALDSLRAWVGADVLAKVPTRVDGGPVVVHTEAEAGATAARLVVTDASGTVVSHQSFDPAARRVTWDATDSLGQPVVQGTYSFSVESFEGDKRIATSDAAVYARVIEARFGADGESELVLGDGTELPESAVLGMRVAS</sequence>
<keyword evidence="9" id="KW-1185">Reference proteome</keyword>
<organism evidence="8 9">
    <name type="scientific">Roseivivax sediminis</name>
    <dbReference type="NCBI Taxonomy" id="936889"/>
    <lineage>
        <taxon>Bacteria</taxon>
        <taxon>Pseudomonadati</taxon>
        <taxon>Pseudomonadota</taxon>
        <taxon>Alphaproteobacteria</taxon>
        <taxon>Rhodobacterales</taxon>
        <taxon>Roseobacteraceae</taxon>
        <taxon>Roseivivax</taxon>
    </lineage>
</organism>
<dbReference type="GO" id="GO:0044781">
    <property type="term" value="P:bacterial-type flagellum organization"/>
    <property type="evidence" value="ECO:0007669"/>
    <property type="project" value="UniProtKB-UniRule"/>
</dbReference>
<dbReference type="InterPro" id="IPR005648">
    <property type="entry name" value="FlgD"/>
</dbReference>
<keyword evidence="8" id="KW-0969">Cilium</keyword>
<evidence type="ECO:0000256" key="5">
    <source>
        <dbReference type="RuleBase" id="RU362076"/>
    </source>
</evidence>
<gene>
    <name evidence="8" type="ORF">SAMN04515678_102205</name>
</gene>
<comment type="similarity">
    <text evidence="1 5">Belongs to the FlgD family.</text>
</comment>
<dbReference type="AlphaFoldDB" id="A0A1I1U7Z1"/>